<evidence type="ECO:0000256" key="1">
    <source>
        <dbReference type="SAM" id="Phobius"/>
    </source>
</evidence>
<feature type="transmembrane region" description="Helical" evidence="1">
    <location>
        <begin position="6"/>
        <end position="27"/>
    </location>
</feature>
<organism evidence="2 3">
    <name type="scientific">Catenulispora acidiphila (strain DSM 44928 / JCM 14897 / NBRC 102108 / NRRL B-24433 / ID139908)</name>
    <dbReference type="NCBI Taxonomy" id="479433"/>
    <lineage>
        <taxon>Bacteria</taxon>
        <taxon>Bacillati</taxon>
        <taxon>Actinomycetota</taxon>
        <taxon>Actinomycetes</taxon>
        <taxon>Catenulisporales</taxon>
        <taxon>Catenulisporaceae</taxon>
        <taxon>Catenulispora</taxon>
    </lineage>
</organism>
<dbReference type="EMBL" id="CP001700">
    <property type="protein sequence ID" value="ACU71742.1"/>
    <property type="molecule type" value="Genomic_DNA"/>
</dbReference>
<dbReference type="InParanoid" id="C7Q167"/>
<dbReference type="AlphaFoldDB" id="C7Q167"/>
<accession>C7Q167</accession>
<dbReference type="Proteomes" id="UP000000851">
    <property type="component" value="Chromosome"/>
</dbReference>
<keyword evidence="1" id="KW-0812">Transmembrane</keyword>
<proteinExistence type="predicted"/>
<sequence>MQIDAALNFVALVAPLVLSYCVAGATLRGLRAWRRHAWRARLEQQPFHPRMLPTLGQHTATGLSGLTPDAWYANLADDAIKGRRRRGPSWLDYLEEFHPEKGAWRGR</sequence>
<evidence type="ECO:0000313" key="3">
    <source>
        <dbReference type="Proteomes" id="UP000000851"/>
    </source>
</evidence>
<dbReference type="RefSeq" id="WP_012787035.1">
    <property type="nucleotide sequence ID" value="NC_013131.1"/>
</dbReference>
<gene>
    <name evidence="2" type="ordered locus">Caci_2833</name>
</gene>
<keyword evidence="3" id="KW-1185">Reference proteome</keyword>
<dbReference type="KEGG" id="cai:Caci_2833"/>
<reference evidence="2 3" key="1">
    <citation type="journal article" date="2009" name="Stand. Genomic Sci.">
        <title>Complete genome sequence of Catenulispora acidiphila type strain (ID 139908).</title>
        <authorList>
            <person name="Copeland A."/>
            <person name="Lapidus A."/>
            <person name="Glavina Del Rio T."/>
            <person name="Nolan M."/>
            <person name="Lucas S."/>
            <person name="Chen F."/>
            <person name="Tice H."/>
            <person name="Cheng J.F."/>
            <person name="Bruce D."/>
            <person name="Goodwin L."/>
            <person name="Pitluck S."/>
            <person name="Mikhailova N."/>
            <person name="Pati A."/>
            <person name="Ivanova N."/>
            <person name="Mavromatis K."/>
            <person name="Chen A."/>
            <person name="Palaniappan K."/>
            <person name="Chain P."/>
            <person name="Land M."/>
            <person name="Hauser L."/>
            <person name="Chang Y.J."/>
            <person name="Jeffries C.D."/>
            <person name="Chertkov O."/>
            <person name="Brettin T."/>
            <person name="Detter J.C."/>
            <person name="Han C."/>
            <person name="Ali Z."/>
            <person name="Tindall B.J."/>
            <person name="Goker M."/>
            <person name="Bristow J."/>
            <person name="Eisen J.A."/>
            <person name="Markowitz V."/>
            <person name="Hugenholtz P."/>
            <person name="Kyrpides N.C."/>
            <person name="Klenk H.P."/>
        </authorList>
    </citation>
    <scope>NUCLEOTIDE SEQUENCE [LARGE SCALE GENOMIC DNA]</scope>
    <source>
        <strain evidence="3">DSM 44928 / JCM 14897 / NBRC 102108 / NRRL B-24433 / ID139908</strain>
    </source>
</reference>
<name>C7Q167_CATAD</name>
<keyword evidence="1" id="KW-1133">Transmembrane helix</keyword>
<protein>
    <submittedName>
        <fullName evidence="2">Uncharacterized protein</fullName>
    </submittedName>
</protein>
<dbReference type="STRING" id="479433.Caci_2833"/>
<evidence type="ECO:0000313" key="2">
    <source>
        <dbReference type="EMBL" id="ACU71742.1"/>
    </source>
</evidence>
<keyword evidence="1" id="KW-0472">Membrane</keyword>
<dbReference type="HOGENOM" id="CLU_2205299_0_0_11"/>